<dbReference type="EMBL" id="JAVIIS010000052">
    <property type="protein sequence ID" value="MDX8443048.1"/>
    <property type="molecule type" value="Genomic_DNA"/>
</dbReference>
<gene>
    <name evidence="4" type="ORF">RFM51_26050</name>
</gene>
<dbReference type="Pfam" id="PF00378">
    <property type="entry name" value="ECH_1"/>
    <property type="match status" value="1"/>
</dbReference>
<dbReference type="PANTHER" id="PTHR11941:SF54">
    <property type="entry name" value="ENOYL-COA HYDRATASE, MITOCHONDRIAL"/>
    <property type="match status" value="1"/>
</dbReference>
<dbReference type="CDD" id="cd06558">
    <property type="entry name" value="crotonase-like"/>
    <property type="match status" value="1"/>
</dbReference>
<evidence type="ECO:0000256" key="2">
    <source>
        <dbReference type="ARBA" id="ARBA00023239"/>
    </source>
</evidence>
<keyword evidence="5" id="KW-1185">Reference proteome</keyword>
<evidence type="ECO:0000313" key="4">
    <source>
        <dbReference type="EMBL" id="MDX8443048.1"/>
    </source>
</evidence>
<evidence type="ECO:0000256" key="1">
    <source>
        <dbReference type="ARBA" id="ARBA00005254"/>
    </source>
</evidence>
<organism evidence="4 5">
    <name type="scientific">Mesorhizobium australafricanum</name>
    <dbReference type="NCBI Taxonomy" id="3072311"/>
    <lineage>
        <taxon>Bacteria</taxon>
        <taxon>Pseudomonadati</taxon>
        <taxon>Pseudomonadota</taxon>
        <taxon>Alphaproteobacteria</taxon>
        <taxon>Hyphomicrobiales</taxon>
        <taxon>Phyllobacteriaceae</taxon>
        <taxon>Mesorhizobium</taxon>
    </lineage>
</organism>
<comment type="caution">
    <text evidence="4">The sequence shown here is derived from an EMBL/GenBank/DDBJ whole genome shotgun (WGS) entry which is preliminary data.</text>
</comment>
<sequence length="257" mass="28006">MNEVVTKQEHQAFHIIFNRPERMNAVNEGLYQRTLKALDYADNDPAVRCVILSGNGRAFCAGADLKAHKSGERTRDEREAYIMLGQRVCEQIQTMQTPVIAEVHGYALGGGAEIATSADFLLMSEDAQLGFPEVAIGTYVGGGVTLRLPRLIGLRNAAKLLLLGDRITGAKCLEIGLATEAPPAHQLKERTAALVDRIVRNAPLPMARLKAAINFPPGPQNLFRTEAEDLLAIMESGDWAEGVGAFAERRSPRFEGK</sequence>
<dbReference type="InterPro" id="IPR014748">
    <property type="entry name" value="Enoyl-CoA_hydra_C"/>
</dbReference>
<evidence type="ECO:0000313" key="5">
    <source>
        <dbReference type="Proteomes" id="UP001272097"/>
    </source>
</evidence>
<name>A0ABU4X6D3_9HYPH</name>
<reference evidence="4 5" key="1">
    <citation type="submission" date="2023-08" db="EMBL/GenBank/DDBJ databases">
        <title>Implementing the SeqCode for naming new Mesorhizobium species isolated from Vachellia karroo root nodules.</title>
        <authorList>
            <person name="Van Lill M."/>
        </authorList>
    </citation>
    <scope>NUCLEOTIDE SEQUENCE [LARGE SCALE GENOMIC DNA]</scope>
    <source>
        <strain evidence="4 5">VK3E</strain>
    </source>
</reference>
<dbReference type="PANTHER" id="PTHR11941">
    <property type="entry name" value="ENOYL-COA HYDRATASE-RELATED"/>
    <property type="match status" value="1"/>
</dbReference>
<dbReference type="PROSITE" id="PS00166">
    <property type="entry name" value="ENOYL_COA_HYDRATASE"/>
    <property type="match status" value="1"/>
</dbReference>
<evidence type="ECO:0000256" key="3">
    <source>
        <dbReference type="RuleBase" id="RU003707"/>
    </source>
</evidence>
<dbReference type="Gene3D" id="3.90.226.10">
    <property type="entry name" value="2-enoyl-CoA Hydratase, Chain A, domain 1"/>
    <property type="match status" value="1"/>
</dbReference>
<dbReference type="Gene3D" id="1.10.12.10">
    <property type="entry name" value="Lyase 2-enoyl-coa Hydratase, Chain A, domain 2"/>
    <property type="match status" value="1"/>
</dbReference>
<dbReference type="InterPro" id="IPR029045">
    <property type="entry name" value="ClpP/crotonase-like_dom_sf"/>
</dbReference>
<accession>A0ABU4X6D3</accession>
<dbReference type="RefSeq" id="WP_320217045.1">
    <property type="nucleotide sequence ID" value="NZ_JAVIIS010000052.1"/>
</dbReference>
<comment type="similarity">
    <text evidence="1 3">Belongs to the enoyl-CoA hydratase/isomerase family.</text>
</comment>
<protein>
    <submittedName>
        <fullName evidence="4">Enoyl-CoA hydratase/isomerase family protein</fullName>
    </submittedName>
</protein>
<dbReference type="InterPro" id="IPR001753">
    <property type="entry name" value="Enoyl-CoA_hydra/iso"/>
</dbReference>
<keyword evidence="2" id="KW-0456">Lyase</keyword>
<proteinExistence type="inferred from homology"/>
<dbReference type="InterPro" id="IPR018376">
    <property type="entry name" value="Enoyl-CoA_hyd/isom_CS"/>
</dbReference>
<dbReference type="Proteomes" id="UP001272097">
    <property type="component" value="Unassembled WGS sequence"/>
</dbReference>
<dbReference type="SUPFAM" id="SSF52096">
    <property type="entry name" value="ClpP/crotonase"/>
    <property type="match status" value="1"/>
</dbReference>